<name>A0ABT9SRR5_9FLAO</name>
<organism evidence="4 5">
    <name type="scientific">Chryseobacterium lathyri</name>
    <dbReference type="NCBI Taxonomy" id="395933"/>
    <lineage>
        <taxon>Bacteria</taxon>
        <taxon>Pseudomonadati</taxon>
        <taxon>Bacteroidota</taxon>
        <taxon>Flavobacteriia</taxon>
        <taxon>Flavobacteriales</taxon>
        <taxon>Weeksellaceae</taxon>
        <taxon>Chryseobacterium group</taxon>
        <taxon>Chryseobacterium</taxon>
    </lineage>
</organism>
<evidence type="ECO:0000313" key="4">
    <source>
        <dbReference type="EMBL" id="MDP9962134.1"/>
    </source>
</evidence>
<proteinExistence type="predicted"/>
<dbReference type="PANTHER" id="PTHR47566:SF1">
    <property type="entry name" value="PROTEIN NUD1"/>
    <property type="match status" value="1"/>
</dbReference>
<dbReference type="RefSeq" id="WP_306846447.1">
    <property type="nucleotide sequence ID" value="NZ_JAUSRL010000010.1"/>
</dbReference>
<feature type="chain" id="PRO_5045252004" description="EF-hand domain-containing protein" evidence="3">
    <location>
        <begin position="23"/>
        <end position="253"/>
    </location>
</feature>
<dbReference type="InterPro" id="IPR052574">
    <property type="entry name" value="CDIRP"/>
</dbReference>
<keyword evidence="5" id="KW-1185">Reference proteome</keyword>
<dbReference type="EMBL" id="JAUSRL010000010">
    <property type="protein sequence ID" value="MDP9962134.1"/>
    <property type="molecule type" value="Genomic_DNA"/>
</dbReference>
<gene>
    <name evidence="4" type="ORF">J2T04_004062</name>
</gene>
<evidence type="ECO:0000256" key="2">
    <source>
        <dbReference type="ARBA" id="ARBA00022737"/>
    </source>
</evidence>
<keyword evidence="1" id="KW-0433">Leucine-rich repeat</keyword>
<dbReference type="Gene3D" id="3.80.10.10">
    <property type="entry name" value="Ribonuclease Inhibitor"/>
    <property type="match status" value="1"/>
</dbReference>
<dbReference type="PANTHER" id="PTHR47566">
    <property type="match status" value="1"/>
</dbReference>
<feature type="signal peptide" evidence="3">
    <location>
        <begin position="1"/>
        <end position="22"/>
    </location>
</feature>
<dbReference type="SUPFAM" id="SSF52058">
    <property type="entry name" value="L domain-like"/>
    <property type="match status" value="1"/>
</dbReference>
<protein>
    <recommendedName>
        <fullName evidence="6">EF-hand domain-containing protein</fullName>
    </recommendedName>
</protein>
<keyword evidence="2" id="KW-0677">Repeat</keyword>
<dbReference type="Proteomes" id="UP001235513">
    <property type="component" value="Unassembled WGS sequence"/>
</dbReference>
<evidence type="ECO:0000256" key="1">
    <source>
        <dbReference type="ARBA" id="ARBA00022614"/>
    </source>
</evidence>
<evidence type="ECO:0000256" key="3">
    <source>
        <dbReference type="SAM" id="SignalP"/>
    </source>
</evidence>
<dbReference type="InterPro" id="IPR032675">
    <property type="entry name" value="LRR_dom_sf"/>
</dbReference>
<comment type="caution">
    <text evidence="4">The sequence shown here is derived from an EMBL/GenBank/DDBJ whole genome shotgun (WGS) entry which is preliminary data.</text>
</comment>
<sequence length="253" mass="28607">MKCCQILFSFILLTLCLCSVNAQVINFPDQSFKQALIKKKVDANNDGEIQVSEAQKVTKLYLEETTFSSMEGIKSFKNLEEFGTYKNKIRQVDLQGMTSLKRLYLVGSEIEILDITGCVNLEHLSLIGNKLKDIDITAFKKLTELSLNYNQLTRIEINNYPELKTVNLSNNSIVHFKINACPKLQSLMIQKNRIAGDLDLARFPDMRSFSADNNLLSGVNIRGLKKLESFSCLYCNVTTLNLSGTESLVDLIW</sequence>
<keyword evidence="3" id="KW-0732">Signal</keyword>
<dbReference type="Pfam" id="PF00560">
    <property type="entry name" value="LRR_1"/>
    <property type="match status" value="1"/>
</dbReference>
<dbReference type="InterPro" id="IPR001611">
    <property type="entry name" value="Leu-rich_rpt"/>
</dbReference>
<dbReference type="PROSITE" id="PS51450">
    <property type="entry name" value="LRR"/>
    <property type="match status" value="1"/>
</dbReference>
<evidence type="ECO:0008006" key="6">
    <source>
        <dbReference type="Google" id="ProtNLM"/>
    </source>
</evidence>
<reference evidence="4 5" key="1">
    <citation type="submission" date="2023-07" db="EMBL/GenBank/DDBJ databases">
        <title>Sorghum-associated microbial communities from plants grown in Nebraska, USA.</title>
        <authorList>
            <person name="Schachtman D."/>
        </authorList>
    </citation>
    <scope>NUCLEOTIDE SEQUENCE [LARGE SCALE GENOMIC DNA]</scope>
    <source>
        <strain evidence="4 5">CC351</strain>
    </source>
</reference>
<evidence type="ECO:0000313" key="5">
    <source>
        <dbReference type="Proteomes" id="UP001235513"/>
    </source>
</evidence>
<accession>A0ABT9SRR5</accession>